<dbReference type="PANTHER" id="PTHR15032:SF4">
    <property type="entry name" value="N-ACYL-PHOSPHATIDYLETHANOLAMINE-HYDROLYZING PHOSPHOLIPASE D"/>
    <property type="match status" value="1"/>
</dbReference>
<sequence length="402" mass="44386">MNSTSPVSCNNEVSGNSEVKDSVAMNNLGKSPAQNDAGLVSEAVSINANGPVHAGCPGAKRLKNRFVNGEKAYKSGLSDLFRIIAAYLGAKREAPVPKEAIPLAPITAAELAEPSPRLYRLGHSTVLIKLDGKYLLTDPVFAERASPFRAFGPKRFHQSPIALKDLPALDAIVLSHDHYDHLDSDAIRYLAKTEARFFVPLGLGKRLTKLGVAASRIDELDWWQSVRLGSIELTATPAQHFSGRGLFDRDQTLWASWAIRGEQARVFFSGDSGYFPGFAEIGKRLGPFDVTLMETGAYNELWRDIHMMPEESLQAHLDVKGQVMVPIHNGTFDLALHDWFEPLERIRALAWERSVKIATPIFGEALSLQTPGHGREWWNLAMVEQEGEIPDVNTRGEILDAR</sequence>
<dbReference type="Gene3D" id="3.60.15.10">
    <property type="entry name" value="Ribonuclease Z/Hydroxyacylglutathione hydrolase-like"/>
    <property type="match status" value="1"/>
</dbReference>
<evidence type="ECO:0000259" key="1">
    <source>
        <dbReference type="Pfam" id="PF12706"/>
    </source>
</evidence>
<evidence type="ECO:0000313" key="2">
    <source>
        <dbReference type="EMBL" id="MCH4293180.1"/>
    </source>
</evidence>
<dbReference type="Proteomes" id="UP001297581">
    <property type="component" value="Unassembled WGS sequence"/>
</dbReference>
<reference evidence="2 3" key="1">
    <citation type="submission" date="2022-02" db="EMBL/GenBank/DDBJ databases">
        <title>The genome sequence of Shewanella sp. 3B26.</title>
        <authorList>
            <person name="Du J."/>
        </authorList>
    </citation>
    <scope>NUCLEOTIDE SEQUENCE [LARGE SCALE GENOMIC DNA]</scope>
    <source>
        <strain evidence="2 3">3B26</strain>
    </source>
</reference>
<dbReference type="RefSeq" id="WP_240589780.1">
    <property type="nucleotide sequence ID" value="NZ_JAKUDL010000001.1"/>
</dbReference>
<dbReference type="GO" id="GO:0005737">
    <property type="term" value="C:cytoplasm"/>
    <property type="evidence" value="ECO:0007669"/>
    <property type="project" value="TreeGrafter"/>
</dbReference>
<proteinExistence type="predicted"/>
<keyword evidence="3" id="KW-1185">Reference proteome</keyword>
<dbReference type="SUPFAM" id="SSF56281">
    <property type="entry name" value="Metallo-hydrolase/oxidoreductase"/>
    <property type="match status" value="1"/>
</dbReference>
<accession>A0AAJ1F9H7</accession>
<comment type="caution">
    <text evidence="2">The sequence shown here is derived from an EMBL/GenBank/DDBJ whole genome shotgun (WGS) entry which is preliminary data.</text>
</comment>
<dbReference type="PANTHER" id="PTHR15032">
    <property type="entry name" value="N-ACYL-PHOSPHATIDYLETHANOLAMINE-HYDROLYZING PHOSPHOLIPASE D"/>
    <property type="match status" value="1"/>
</dbReference>
<gene>
    <name evidence="2" type="ORF">MJ923_02530</name>
</gene>
<dbReference type="InterPro" id="IPR036866">
    <property type="entry name" value="RibonucZ/Hydroxyglut_hydro"/>
</dbReference>
<evidence type="ECO:0000313" key="3">
    <source>
        <dbReference type="Proteomes" id="UP001297581"/>
    </source>
</evidence>
<dbReference type="EMBL" id="JAKUDL010000001">
    <property type="protein sequence ID" value="MCH4293180.1"/>
    <property type="molecule type" value="Genomic_DNA"/>
</dbReference>
<dbReference type="AlphaFoldDB" id="A0AAJ1F9H7"/>
<protein>
    <submittedName>
        <fullName evidence="2">MBL fold metallo-hydrolase</fullName>
    </submittedName>
</protein>
<feature type="domain" description="Metallo-beta-lactamase" evidence="1">
    <location>
        <begin position="135"/>
        <end position="328"/>
    </location>
</feature>
<dbReference type="Pfam" id="PF12706">
    <property type="entry name" value="Lactamase_B_2"/>
    <property type="match status" value="1"/>
</dbReference>
<dbReference type="InterPro" id="IPR001279">
    <property type="entry name" value="Metallo-B-lactamas"/>
</dbReference>
<name>A0AAJ1F9H7_9GAMM</name>
<organism evidence="2 3">
    <name type="scientific">Shewanella zhuhaiensis</name>
    <dbReference type="NCBI Taxonomy" id="2919576"/>
    <lineage>
        <taxon>Bacteria</taxon>
        <taxon>Pseudomonadati</taxon>
        <taxon>Pseudomonadota</taxon>
        <taxon>Gammaproteobacteria</taxon>
        <taxon>Alteromonadales</taxon>
        <taxon>Shewanellaceae</taxon>
        <taxon>Shewanella</taxon>
    </lineage>
</organism>